<gene>
    <name evidence="2" type="ORF">BSL78_11251</name>
</gene>
<sequence length="213" mass="23268">EVKSIGLLEALDPSCTGYIDFQAFRRGVKTIHTARKGASSMSVPTTAISFSFNIDEIPNRATSDDDTHSNGTSESTFNEYDDSVLTDMSEDSSPSLLINEVFPSSSSSQKKISSSSSSDNHGRSRRIEMDENVLEEKTNHMNGDPSPTDEQTSPLKLNGEEQYEDYGENDVGIEIDVQDLSSALDTTEAVNGQSPSNRYLRQVNAKRCGAQPL</sequence>
<dbReference type="OrthoDB" id="418358at2759"/>
<dbReference type="AlphaFoldDB" id="A0A2G8KV36"/>
<name>A0A2G8KV36_STIJA</name>
<proteinExistence type="predicted"/>
<keyword evidence="3" id="KW-1185">Reference proteome</keyword>
<dbReference type="EMBL" id="MRZV01000353">
    <property type="protein sequence ID" value="PIK51874.1"/>
    <property type="molecule type" value="Genomic_DNA"/>
</dbReference>
<feature type="non-terminal residue" evidence="2">
    <location>
        <position position="1"/>
    </location>
</feature>
<feature type="compositionally biased region" description="Low complexity" evidence="1">
    <location>
        <begin position="104"/>
        <end position="118"/>
    </location>
</feature>
<evidence type="ECO:0000313" key="3">
    <source>
        <dbReference type="Proteomes" id="UP000230750"/>
    </source>
</evidence>
<organism evidence="2 3">
    <name type="scientific">Stichopus japonicus</name>
    <name type="common">Sea cucumber</name>
    <dbReference type="NCBI Taxonomy" id="307972"/>
    <lineage>
        <taxon>Eukaryota</taxon>
        <taxon>Metazoa</taxon>
        <taxon>Echinodermata</taxon>
        <taxon>Eleutherozoa</taxon>
        <taxon>Echinozoa</taxon>
        <taxon>Holothuroidea</taxon>
        <taxon>Aspidochirotacea</taxon>
        <taxon>Aspidochirotida</taxon>
        <taxon>Stichopodidae</taxon>
        <taxon>Apostichopus</taxon>
    </lineage>
</organism>
<feature type="compositionally biased region" description="Polar residues" evidence="1">
    <location>
        <begin position="188"/>
        <end position="199"/>
    </location>
</feature>
<comment type="caution">
    <text evidence="2">The sequence shown here is derived from an EMBL/GenBank/DDBJ whole genome shotgun (WGS) entry which is preliminary data.</text>
</comment>
<evidence type="ECO:0000256" key="1">
    <source>
        <dbReference type="SAM" id="MobiDB-lite"/>
    </source>
</evidence>
<feature type="region of interest" description="Disordered" evidence="1">
    <location>
        <begin position="98"/>
        <end position="163"/>
    </location>
</feature>
<evidence type="ECO:0000313" key="2">
    <source>
        <dbReference type="EMBL" id="PIK51874.1"/>
    </source>
</evidence>
<dbReference type="Proteomes" id="UP000230750">
    <property type="component" value="Unassembled WGS sequence"/>
</dbReference>
<feature type="region of interest" description="Disordered" evidence="1">
    <location>
        <begin position="188"/>
        <end position="213"/>
    </location>
</feature>
<reference evidence="2 3" key="1">
    <citation type="journal article" date="2017" name="PLoS Biol.">
        <title>The sea cucumber genome provides insights into morphological evolution and visceral regeneration.</title>
        <authorList>
            <person name="Zhang X."/>
            <person name="Sun L."/>
            <person name="Yuan J."/>
            <person name="Sun Y."/>
            <person name="Gao Y."/>
            <person name="Zhang L."/>
            <person name="Li S."/>
            <person name="Dai H."/>
            <person name="Hamel J.F."/>
            <person name="Liu C."/>
            <person name="Yu Y."/>
            <person name="Liu S."/>
            <person name="Lin W."/>
            <person name="Guo K."/>
            <person name="Jin S."/>
            <person name="Xu P."/>
            <person name="Storey K.B."/>
            <person name="Huan P."/>
            <person name="Zhang T."/>
            <person name="Zhou Y."/>
            <person name="Zhang J."/>
            <person name="Lin C."/>
            <person name="Li X."/>
            <person name="Xing L."/>
            <person name="Huo D."/>
            <person name="Sun M."/>
            <person name="Wang L."/>
            <person name="Mercier A."/>
            <person name="Li F."/>
            <person name="Yang H."/>
            <person name="Xiang J."/>
        </authorList>
    </citation>
    <scope>NUCLEOTIDE SEQUENCE [LARGE SCALE GENOMIC DNA]</scope>
    <source>
        <strain evidence="2">Shaxun</strain>
        <tissue evidence="2">Muscle</tissue>
    </source>
</reference>
<accession>A0A2G8KV36</accession>
<protein>
    <submittedName>
        <fullName evidence="2">Putative rab11 family-interacting protein 3 isoform X2</fullName>
    </submittedName>
</protein>
<feature type="region of interest" description="Disordered" evidence="1">
    <location>
        <begin position="57"/>
        <end position="80"/>
    </location>
</feature>
<feature type="compositionally biased region" description="Polar residues" evidence="1">
    <location>
        <begin position="69"/>
        <end position="78"/>
    </location>
</feature>
<feature type="compositionally biased region" description="Basic and acidic residues" evidence="1">
    <location>
        <begin position="120"/>
        <end position="139"/>
    </location>
</feature>